<gene>
    <name evidence="2" type="ORF">GV827_02520</name>
</gene>
<dbReference type="InterPro" id="IPR036465">
    <property type="entry name" value="vWFA_dom_sf"/>
</dbReference>
<evidence type="ECO:0000256" key="1">
    <source>
        <dbReference type="SAM" id="SignalP"/>
    </source>
</evidence>
<sequence length="246" mass="26424">MGKHGKHRALVRTATALTLALAAPAGAAECRLALLLGLDISSSVDAAEDALQRGGMAAALTSEPVQNAFFASPTPVALGVFEWSGRYNQEIILDWTMIEDRADLMAAADAIAQSDRSYNEFPTAMGEALIFAEAMLRRGPDCWQRTIDIAGDGENNEGPGPQAIYASHPLFKEITVNGLVVVNAADFQTPHRLTQFYGQEVLHGQGAFMIEANGFDDYERAMREKLERELSVAVMGAAPIKKGSQG</sequence>
<reference evidence="2 3" key="1">
    <citation type="submission" date="2020-01" db="EMBL/GenBank/DDBJ databases">
        <title>Sulfitobacter sediminilitoris sp. nov., isolated from a tidal flat.</title>
        <authorList>
            <person name="Park S."/>
            <person name="Yoon J.-H."/>
        </authorList>
    </citation>
    <scope>NUCLEOTIDE SEQUENCE [LARGE SCALE GENOMIC DNA]</scope>
    <source>
        <strain evidence="2 3">JBTF-M27</strain>
    </source>
</reference>
<dbReference type="RefSeq" id="WP_164352095.1">
    <property type="nucleotide sequence ID" value="NZ_JAABNT010000001.1"/>
</dbReference>
<protein>
    <submittedName>
        <fullName evidence="2">DUF1194 domain-containing protein</fullName>
    </submittedName>
</protein>
<dbReference type="AlphaFoldDB" id="A0A6P0C609"/>
<dbReference type="SUPFAM" id="SSF53300">
    <property type="entry name" value="vWA-like"/>
    <property type="match status" value="1"/>
</dbReference>
<organism evidence="2 3">
    <name type="scientific">Sulfitobacter sediminilitoris</name>
    <dbReference type="NCBI Taxonomy" id="2698830"/>
    <lineage>
        <taxon>Bacteria</taxon>
        <taxon>Pseudomonadati</taxon>
        <taxon>Pseudomonadota</taxon>
        <taxon>Alphaproteobacteria</taxon>
        <taxon>Rhodobacterales</taxon>
        <taxon>Roseobacteraceae</taxon>
        <taxon>Sulfitobacter</taxon>
    </lineage>
</organism>
<keyword evidence="3" id="KW-1185">Reference proteome</keyword>
<dbReference type="Pfam" id="PF06707">
    <property type="entry name" value="DUF1194"/>
    <property type="match status" value="1"/>
</dbReference>
<dbReference type="Proteomes" id="UP000468591">
    <property type="component" value="Unassembled WGS sequence"/>
</dbReference>
<evidence type="ECO:0000313" key="2">
    <source>
        <dbReference type="EMBL" id="NEK21277.1"/>
    </source>
</evidence>
<evidence type="ECO:0000313" key="3">
    <source>
        <dbReference type="Proteomes" id="UP000468591"/>
    </source>
</evidence>
<feature type="signal peptide" evidence="1">
    <location>
        <begin position="1"/>
        <end position="27"/>
    </location>
</feature>
<comment type="caution">
    <text evidence="2">The sequence shown here is derived from an EMBL/GenBank/DDBJ whole genome shotgun (WGS) entry which is preliminary data.</text>
</comment>
<feature type="chain" id="PRO_5026787681" evidence="1">
    <location>
        <begin position="28"/>
        <end position="246"/>
    </location>
</feature>
<proteinExistence type="predicted"/>
<dbReference type="EMBL" id="JAABNT010000001">
    <property type="protein sequence ID" value="NEK21277.1"/>
    <property type="molecule type" value="Genomic_DNA"/>
</dbReference>
<name>A0A6P0C609_9RHOB</name>
<accession>A0A6P0C609</accession>
<keyword evidence="1" id="KW-0732">Signal</keyword>
<dbReference type="InterPro" id="IPR010607">
    <property type="entry name" value="DUF1194"/>
</dbReference>